<reference evidence="1 2" key="1">
    <citation type="submission" date="2024-09" db="EMBL/GenBank/DDBJ databases">
        <title>Chromosome-scale assembly of Riccia fluitans.</title>
        <authorList>
            <person name="Paukszto L."/>
            <person name="Sawicki J."/>
            <person name="Karawczyk K."/>
            <person name="Piernik-Szablinska J."/>
            <person name="Szczecinska M."/>
            <person name="Mazdziarz M."/>
        </authorList>
    </citation>
    <scope>NUCLEOTIDE SEQUENCE [LARGE SCALE GENOMIC DNA]</scope>
    <source>
        <strain evidence="1">Rf_01</strain>
        <tissue evidence="1">Aerial parts of the thallus</tissue>
    </source>
</reference>
<name>A0ABD1XRU4_9MARC</name>
<evidence type="ECO:0000313" key="2">
    <source>
        <dbReference type="Proteomes" id="UP001605036"/>
    </source>
</evidence>
<accession>A0ABD1XRU4</accession>
<evidence type="ECO:0000313" key="1">
    <source>
        <dbReference type="EMBL" id="KAL2611418.1"/>
    </source>
</evidence>
<organism evidence="1 2">
    <name type="scientific">Riccia fluitans</name>
    <dbReference type="NCBI Taxonomy" id="41844"/>
    <lineage>
        <taxon>Eukaryota</taxon>
        <taxon>Viridiplantae</taxon>
        <taxon>Streptophyta</taxon>
        <taxon>Embryophyta</taxon>
        <taxon>Marchantiophyta</taxon>
        <taxon>Marchantiopsida</taxon>
        <taxon>Marchantiidae</taxon>
        <taxon>Marchantiales</taxon>
        <taxon>Ricciaceae</taxon>
        <taxon>Riccia</taxon>
    </lineage>
</organism>
<keyword evidence="2" id="KW-1185">Reference proteome</keyword>
<sequence length="114" mass="12549">MVEILLAGRSFRKFGSHLFCEHHLGQAVVCRQPNMEDDTKLGSPGANRTYLKRVFLPAKGMGGAQDAHIGASYTFGNSTHEAAKKFILFYGCPEVKYTEATGVDIWTVNRATVI</sequence>
<protein>
    <submittedName>
        <fullName evidence="1">Uncharacterized protein</fullName>
    </submittedName>
</protein>
<gene>
    <name evidence="1" type="ORF">R1flu_023110</name>
</gene>
<comment type="caution">
    <text evidence="1">The sequence shown here is derived from an EMBL/GenBank/DDBJ whole genome shotgun (WGS) entry which is preliminary data.</text>
</comment>
<dbReference type="Proteomes" id="UP001605036">
    <property type="component" value="Unassembled WGS sequence"/>
</dbReference>
<dbReference type="EMBL" id="JBHFFA010000007">
    <property type="protein sequence ID" value="KAL2611418.1"/>
    <property type="molecule type" value="Genomic_DNA"/>
</dbReference>
<proteinExistence type="predicted"/>
<dbReference type="AlphaFoldDB" id="A0ABD1XRU4"/>